<dbReference type="Proteomes" id="UP000019140">
    <property type="component" value="Unassembled WGS sequence"/>
</dbReference>
<sequence>MQAGAQRAGYTHLRLPYGVAPLFEPWLEEHVPTKKDKVLNRVRAMRSGQLNESQFGKRMRGGEIFAEQIASLFKLACRQARLANTAPALSTDAFRRPSGAGGAVGKNDLARFRVARQPSDFFTQNACGGASCTLIPLSKAQSCTAAVTPGQLESR</sequence>
<comment type="caution">
    <text evidence="1">The sequence shown here is derived from an EMBL/GenBank/DDBJ whole genome shotgun (WGS) entry which is preliminary data.</text>
</comment>
<dbReference type="HOGENOM" id="CLU_1692270_0_0_7"/>
<organism evidence="1 2">
    <name type="scientific">Candidatus Entotheonella gemina</name>
    <dbReference type="NCBI Taxonomy" id="1429439"/>
    <lineage>
        <taxon>Bacteria</taxon>
        <taxon>Pseudomonadati</taxon>
        <taxon>Nitrospinota/Tectimicrobiota group</taxon>
        <taxon>Candidatus Tectimicrobiota</taxon>
        <taxon>Candidatus Entotheonellia</taxon>
        <taxon>Candidatus Entotheonellales</taxon>
        <taxon>Candidatus Entotheonellaceae</taxon>
        <taxon>Candidatus Entotheonella</taxon>
    </lineage>
</organism>
<gene>
    <name evidence="1" type="ORF">ETSY2_21945</name>
</gene>
<dbReference type="EMBL" id="AZHX01000914">
    <property type="protein sequence ID" value="ETX05622.1"/>
    <property type="molecule type" value="Genomic_DNA"/>
</dbReference>
<proteinExistence type="predicted"/>
<accession>W4M7J8</accession>
<dbReference type="AlphaFoldDB" id="W4M7J8"/>
<evidence type="ECO:0000313" key="2">
    <source>
        <dbReference type="Proteomes" id="UP000019140"/>
    </source>
</evidence>
<reference evidence="1 2" key="1">
    <citation type="journal article" date="2014" name="Nature">
        <title>An environmental bacterial taxon with a large and distinct metabolic repertoire.</title>
        <authorList>
            <person name="Wilson M.C."/>
            <person name="Mori T."/>
            <person name="Ruckert C."/>
            <person name="Uria A.R."/>
            <person name="Helf M.J."/>
            <person name="Takada K."/>
            <person name="Gernert C."/>
            <person name="Steffens U.A."/>
            <person name="Heycke N."/>
            <person name="Schmitt S."/>
            <person name="Rinke C."/>
            <person name="Helfrich E.J."/>
            <person name="Brachmann A.O."/>
            <person name="Gurgui C."/>
            <person name="Wakimoto T."/>
            <person name="Kracht M."/>
            <person name="Crusemann M."/>
            <person name="Hentschel U."/>
            <person name="Abe I."/>
            <person name="Matsunaga S."/>
            <person name="Kalinowski J."/>
            <person name="Takeyama H."/>
            <person name="Piel J."/>
        </authorList>
    </citation>
    <scope>NUCLEOTIDE SEQUENCE [LARGE SCALE GENOMIC DNA]</scope>
    <source>
        <strain evidence="2">TSY2</strain>
    </source>
</reference>
<evidence type="ECO:0000313" key="1">
    <source>
        <dbReference type="EMBL" id="ETX05622.1"/>
    </source>
</evidence>
<name>W4M7J8_9BACT</name>
<keyword evidence="2" id="KW-1185">Reference proteome</keyword>
<protein>
    <submittedName>
        <fullName evidence="1">Uncharacterized protein</fullName>
    </submittedName>
</protein>